<feature type="region of interest" description="Disordered" evidence="3">
    <location>
        <begin position="86"/>
        <end position="122"/>
    </location>
</feature>
<dbReference type="FunFam" id="1.10.238.220:FF:000003">
    <property type="entry name" value="Phosphoprotein phosphatase 2A regulatory subunit"/>
    <property type="match status" value="1"/>
</dbReference>
<dbReference type="AlphaFoldDB" id="D8R568"/>
<feature type="compositionally biased region" description="Acidic residues" evidence="3">
    <location>
        <begin position="532"/>
        <end position="541"/>
    </location>
</feature>
<dbReference type="InParanoid" id="D8R568"/>
<dbReference type="OMA" id="QFINYWI"/>
<evidence type="ECO:0000313" key="5">
    <source>
        <dbReference type="EMBL" id="EFJ32791.1"/>
    </source>
</evidence>
<dbReference type="PROSITE" id="PS50222">
    <property type="entry name" value="EF_HAND_2"/>
    <property type="match status" value="1"/>
</dbReference>
<evidence type="ECO:0000313" key="6">
    <source>
        <dbReference type="Proteomes" id="UP000001514"/>
    </source>
</evidence>
<dbReference type="InterPro" id="IPR002048">
    <property type="entry name" value="EF_hand_dom"/>
</dbReference>
<evidence type="ECO:0000259" key="4">
    <source>
        <dbReference type="PROSITE" id="PS50222"/>
    </source>
</evidence>
<dbReference type="FunFam" id="1.10.238.10:FF:000025">
    <property type="entry name" value="serine/threonine-protein phosphatase 2A regulatory subunit B'' subunit alpha"/>
    <property type="match status" value="1"/>
</dbReference>
<dbReference type="PANTHER" id="PTHR14095">
    <property type="entry name" value="PHOSPHATASE 2A REGULATORY SUBUNIT-RELATED"/>
    <property type="match status" value="1"/>
</dbReference>
<evidence type="ECO:0000256" key="1">
    <source>
        <dbReference type="ARBA" id="ARBA00022723"/>
    </source>
</evidence>
<dbReference type="Proteomes" id="UP000001514">
    <property type="component" value="Unassembled WGS sequence"/>
</dbReference>
<dbReference type="Gene3D" id="1.10.238.10">
    <property type="entry name" value="EF-hand"/>
    <property type="match status" value="1"/>
</dbReference>
<proteinExistence type="predicted"/>
<dbReference type="InterPro" id="IPR018247">
    <property type="entry name" value="EF_Hand_1_Ca_BS"/>
</dbReference>
<dbReference type="InterPro" id="IPR011992">
    <property type="entry name" value="EF-hand-dom_pair"/>
</dbReference>
<dbReference type="GO" id="GO:0019888">
    <property type="term" value="F:protein phosphatase regulator activity"/>
    <property type="evidence" value="ECO:0000318"/>
    <property type="project" value="GO_Central"/>
</dbReference>
<dbReference type="PANTHER" id="PTHR14095:SF0">
    <property type="entry name" value="MIP22305P"/>
    <property type="match status" value="1"/>
</dbReference>
<dbReference type="Gramene" id="EFJ32791">
    <property type="protein sequence ID" value="EFJ32791"/>
    <property type="gene ID" value="SELMODRAFT_85336"/>
</dbReference>
<feature type="region of interest" description="Disordered" evidence="3">
    <location>
        <begin position="520"/>
        <end position="541"/>
    </location>
</feature>
<dbReference type="Gene3D" id="1.10.238.220">
    <property type="match status" value="1"/>
</dbReference>
<dbReference type="EMBL" id="GL377572">
    <property type="protein sequence ID" value="EFJ32791.1"/>
    <property type="molecule type" value="Genomic_DNA"/>
</dbReference>
<dbReference type="OrthoDB" id="5586at2759"/>
<dbReference type="GO" id="GO:0005509">
    <property type="term" value="F:calcium ion binding"/>
    <property type="evidence" value="ECO:0007669"/>
    <property type="project" value="InterPro"/>
</dbReference>
<dbReference type="STRING" id="88036.D8R568"/>
<gene>
    <name evidence="5" type="ORF">SELMODRAFT_85336</name>
</gene>
<dbReference type="InterPro" id="IPR041534">
    <property type="entry name" value="EF-hand_13"/>
</dbReference>
<evidence type="ECO:0000256" key="2">
    <source>
        <dbReference type="ARBA" id="ARBA00022837"/>
    </source>
</evidence>
<dbReference type="PROSITE" id="PS00018">
    <property type="entry name" value="EF_HAND_1"/>
    <property type="match status" value="1"/>
</dbReference>
<dbReference type="Pfam" id="PF13499">
    <property type="entry name" value="EF-hand_7"/>
    <property type="match status" value="1"/>
</dbReference>
<keyword evidence="2" id="KW-0106">Calcium</keyword>
<accession>D8R568</accession>
<evidence type="ECO:0000256" key="3">
    <source>
        <dbReference type="SAM" id="MobiDB-lite"/>
    </source>
</evidence>
<dbReference type="SUPFAM" id="SSF47473">
    <property type="entry name" value="EF-hand"/>
    <property type="match status" value="2"/>
</dbReference>
<organism evidence="6">
    <name type="scientific">Selaginella moellendorffii</name>
    <name type="common">Spikemoss</name>
    <dbReference type="NCBI Taxonomy" id="88036"/>
    <lineage>
        <taxon>Eukaryota</taxon>
        <taxon>Viridiplantae</taxon>
        <taxon>Streptophyta</taxon>
        <taxon>Embryophyta</taxon>
        <taxon>Tracheophyta</taxon>
        <taxon>Lycopodiopsida</taxon>
        <taxon>Selaginellales</taxon>
        <taxon>Selaginellaceae</taxon>
        <taxon>Selaginella</taxon>
    </lineage>
</organism>
<name>D8R568_SELML</name>
<dbReference type="HOGENOM" id="CLU_019589_3_0_1"/>
<keyword evidence="1" id="KW-0479">Metal-binding</keyword>
<dbReference type="eggNOG" id="KOG2562">
    <property type="taxonomic scope" value="Eukaryota"/>
</dbReference>
<reference evidence="5 6" key="1">
    <citation type="journal article" date="2011" name="Science">
        <title>The Selaginella genome identifies genetic changes associated with the evolution of vascular plants.</title>
        <authorList>
            <person name="Banks J.A."/>
            <person name="Nishiyama T."/>
            <person name="Hasebe M."/>
            <person name="Bowman J.L."/>
            <person name="Gribskov M."/>
            <person name="dePamphilis C."/>
            <person name="Albert V.A."/>
            <person name="Aono N."/>
            <person name="Aoyama T."/>
            <person name="Ambrose B.A."/>
            <person name="Ashton N.W."/>
            <person name="Axtell M.J."/>
            <person name="Barker E."/>
            <person name="Barker M.S."/>
            <person name="Bennetzen J.L."/>
            <person name="Bonawitz N.D."/>
            <person name="Chapple C."/>
            <person name="Cheng C."/>
            <person name="Correa L.G."/>
            <person name="Dacre M."/>
            <person name="DeBarry J."/>
            <person name="Dreyer I."/>
            <person name="Elias M."/>
            <person name="Engstrom E.M."/>
            <person name="Estelle M."/>
            <person name="Feng L."/>
            <person name="Finet C."/>
            <person name="Floyd S.K."/>
            <person name="Frommer W.B."/>
            <person name="Fujita T."/>
            <person name="Gramzow L."/>
            <person name="Gutensohn M."/>
            <person name="Harholt J."/>
            <person name="Hattori M."/>
            <person name="Heyl A."/>
            <person name="Hirai T."/>
            <person name="Hiwatashi Y."/>
            <person name="Ishikawa M."/>
            <person name="Iwata M."/>
            <person name="Karol K.G."/>
            <person name="Koehler B."/>
            <person name="Kolukisaoglu U."/>
            <person name="Kubo M."/>
            <person name="Kurata T."/>
            <person name="Lalonde S."/>
            <person name="Li K."/>
            <person name="Li Y."/>
            <person name="Litt A."/>
            <person name="Lyons E."/>
            <person name="Manning G."/>
            <person name="Maruyama T."/>
            <person name="Michael T.P."/>
            <person name="Mikami K."/>
            <person name="Miyazaki S."/>
            <person name="Morinaga S."/>
            <person name="Murata T."/>
            <person name="Mueller-Roeber B."/>
            <person name="Nelson D.R."/>
            <person name="Obara M."/>
            <person name="Oguri Y."/>
            <person name="Olmstead R.G."/>
            <person name="Onodera N."/>
            <person name="Petersen B.L."/>
            <person name="Pils B."/>
            <person name="Prigge M."/>
            <person name="Rensing S.A."/>
            <person name="Riano-Pachon D.M."/>
            <person name="Roberts A.W."/>
            <person name="Sato Y."/>
            <person name="Scheller H.V."/>
            <person name="Schulz B."/>
            <person name="Schulz C."/>
            <person name="Shakirov E.V."/>
            <person name="Shibagaki N."/>
            <person name="Shinohara N."/>
            <person name="Shippen D.E."/>
            <person name="Soerensen I."/>
            <person name="Sotooka R."/>
            <person name="Sugimoto N."/>
            <person name="Sugita M."/>
            <person name="Sumikawa N."/>
            <person name="Tanurdzic M."/>
            <person name="Theissen G."/>
            <person name="Ulvskov P."/>
            <person name="Wakazuki S."/>
            <person name="Weng J.K."/>
            <person name="Willats W.W."/>
            <person name="Wipf D."/>
            <person name="Wolf P.G."/>
            <person name="Yang L."/>
            <person name="Zimmer A.D."/>
            <person name="Zhu Q."/>
            <person name="Mitros T."/>
            <person name="Hellsten U."/>
            <person name="Loque D."/>
            <person name="Otillar R."/>
            <person name="Salamov A."/>
            <person name="Schmutz J."/>
            <person name="Shapiro H."/>
            <person name="Lindquist E."/>
            <person name="Lucas S."/>
            <person name="Rokhsar D."/>
            <person name="Grigoriev I.V."/>
        </authorList>
    </citation>
    <scope>NUCLEOTIDE SEQUENCE [LARGE SCALE GENOMIC DNA]</scope>
</reference>
<dbReference type="GO" id="GO:0000159">
    <property type="term" value="C:protein phosphatase type 2A complex"/>
    <property type="evidence" value="ECO:0000318"/>
    <property type="project" value="GO_Central"/>
</dbReference>
<feature type="domain" description="EF-hand" evidence="4">
    <location>
        <begin position="393"/>
        <end position="428"/>
    </location>
</feature>
<dbReference type="Gene3D" id="1.10.238.230">
    <property type="match status" value="1"/>
</dbReference>
<protein>
    <recommendedName>
        <fullName evidence="4">EF-hand domain-containing protein</fullName>
    </recommendedName>
</protein>
<feature type="compositionally biased region" description="Polar residues" evidence="3">
    <location>
        <begin position="95"/>
        <end position="104"/>
    </location>
</feature>
<dbReference type="FunFam" id="1.10.238.230:FF:000002">
    <property type="entry name" value="Serine/threonine protein phosphatase 2A regulatory subunit B''alpha"/>
    <property type="match status" value="1"/>
</dbReference>
<dbReference type="Pfam" id="PF17958">
    <property type="entry name" value="EF-hand_13"/>
    <property type="match status" value="1"/>
</dbReference>
<dbReference type="KEGG" id="smo:SELMODRAFT_85336"/>
<keyword evidence="6" id="KW-1185">Reference proteome</keyword>
<dbReference type="FunCoup" id="D8R568">
    <property type="interactions" value="3213"/>
</dbReference>
<sequence>MAVDVGVLDPELLQLPDLPSPPTKPVACRMRLEDLFTQWLSLPDTHRLVLSLLEDAKAGLVLPVPSSSPGNGNSGGAMSALPGMFAVGSTPPLSPRSTSGSPLSPKSPMKRTGASTGSPLKRASEPIREHIPQFYFPNGPPAPQDMAEQCLKRIDQLFAGHSYGLPLSAFAPVTKEVCKLPSFFSSCLFKKIDVEDTGLVTRDRFIEYWLEQNMLTSDMASRIFNVLKKPDKKYITQEDFKPILKELLMTHRGLEFLHDTPEFQERYAETVMYRIFYHVNRSGNGRLLLRELRRSNLVAALLQVDEEEDINKVLKYFSYEHFYVIYCKFWELDTDHDFLIDKTDLLRYGNHALTFRIVERIFSQVPRKFTSSVEGKMGYEDFVWFILSEEDKTSEPSLEYWFKCIDLDCDGVVTPNEMQYFYEEQLHRMECLAQDPVLFEDIVCQMTDMICPEKQGQLTLRDLKRCKLSGNFFNILFNLNKFVAFETRDPFLIRQEREDPTLTEWDRFAHQEYIRLSMEEDAEDASNGSAEVWDESLEAPF</sequence>
<dbReference type="CDD" id="cd21504">
    <property type="entry name" value="PPP2R3A_B-like"/>
    <property type="match status" value="1"/>
</dbReference>